<evidence type="ECO:0000313" key="2">
    <source>
        <dbReference type="Proteomes" id="UP000076643"/>
    </source>
</evidence>
<comment type="caution">
    <text evidence="1">The sequence shown here is derived from an EMBL/GenBank/DDBJ whole genome shotgun (WGS) entry which is preliminary data.</text>
</comment>
<keyword evidence="2" id="KW-1185">Reference proteome</keyword>
<dbReference type="Proteomes" id="UP000076643">
    <property type="component" value="Unassembled WGS sequence"/>
</dbReference>
<gene>
    <name evidence="1" type="ORF">N475_12515</name>
</gene>
<accession>A0A166XG50</accession>
<dbReference type="AlphaFoldDB" id="A0A166XG50"/>
<dbReference type="PATRIC" id="fig|1365250.3.peg.1733"/>
<organism evidence="1 2">
    <name type="scientific">Pseudoalteromonas luteoviolacea DSM 6061</name>
    <dbReference type="NCBI Taxonomy" id="1365250"/>
    <lineage>
        <taxon>Bacteria</taxon>
        <taxon>Pseudomonadati</taxon>
        <taxon>Pseudomonadota</taxon>
        <taxon>Gammaproteobacteria</taxon>
        <taxon>Alteromonadales</taxon>
        <taxon>Pseudoalteromonadaceae</taxon>
        <taxon>Pseudoalteromonas</taxon>
    </lineage>
</organism>
<evidence type="ECO:0000313" key="1">
    <source>
        <dbReference type="EMBL" id="KZN40282.1"/>
    </source>
</evidence>
<reference evidence="1 2" key="1">
    <citation type="submission" date="2013-07" db="EMBL/GenBank/DDBJ databases">
        <title>Comparative Genomic and Metabolomic Analysis of Twelve Strains of Pseudoalteromonas luteoviolacea.</title>
        <authorList>
            <person name="Vynne N.G."/>
            <person name="Mansson M."/>
            <person name="Gram L."/>
        </authorList>
    </citation>
    <scope>NUCLEOTIDE SEQUENCE [LARGE SCALE GENOMIC DNA]</scope>
    <source>
        <strain evidence="1 2">DSM 6061</strain>
    </source>
</reference>
<proteinExistence type="predicted"/>
<protein>
    <submittedName>
        <fullName evidence="1">Uncharacterized protein</fullName>
    </submittedName>
</protein>
<dbReference type="EMBL" id="AUYB01000096">
    <property type="protein sequence ID" value="KZN40282.1"/>
    <property type="molecule type" value="Genomic_DNA"/>
</dbReference>
<name>A0A166XG50_9GAMM</name>
<sequence>MAWLGAKIEKIKILIHYMMVRPLATKNRQGNFELFSIIFLFIIKKRRLLLIKISNRLLPFKIIK</sequence>